<feature type="chain" id="PRO_5046987353" evidence="1">
    <location>
        <begin position="22"/>
        <end position="166"/>
    </location>
</feature>
<dbReference type="Proteomes" id="UP001569153">
    <property type="component" value="Unassembled WGS sequence"/>
</dbReference>
<name>A0ABV4MA75_9VIBR</name>
<dbReference type="InterPro" id="IPR021302">
    <property type="entry name" value="DUF2780_VcgC/VcgE"/>
</dbReference>
<evidence type="ECO:0000313" key="2">
    <source>
        <dbReference type="EMBL" id="MEZ8196420.1"/>
    </source>
</evidence>
<reference evidence="2 3" key="1">
    <citation type="submission" date="2024-06" db="EMBL/GenBank/DDBJ databases">
        <authorList>
            <person name="Steensen K."/>
            <person name="Seneca J."/>
            <person name="Bartlau N."/>
            <person name="Yu A.X."/>
            <person name="Polz M.F."/>
        </authorList>
    </citation>
    <scope>NUCLEOTIDE SEQUENCE [LARGE SCALE GENOMIC DNA]</scope>
    <source>
        <strain evidence="2 3">FF146</strain>
    </source>
</reference>
<accession>A0ABV4MA75</accession>
<protein>
    <submittedName>
        <fullName evidence="2">DUF2780 domain-containing protein</fullName>
    </submittedName>
</protein>
<sequence>MNRRLCTAAICFSLCSAPSYAFFGFGSKSDDDPATDLSSMVTNTLTQTNSASEESPLTSLLTSQLPISNEQAAGGAGALLALANSSLGSDDKSELSSLIPGMSALTGGTSGLMSMVGNIDAVKNVFSTLGLDPGMIAQFAPVIIDYLAKQGATSGLLESVTGLWAE</sequence>
<gene>
    <name evidence="2" type="ORF">ACED38_16205</name>
</gene>
<keyword evidence="3" id="KW-1185">Reference proteome</keyword>
<comment type="caution">
    <text evidence="2">The sequence shown here is derived from an EMBL/GenBank/DDBJ whole genome shotgun (WGS) entry which is preliminary data.</text>
</comment>
<evidence type="ECO:0000256" key="1">
    <source>
        <dbReference type="SAM" id="SignalP"/>
    </source>
</evidence>
<proteinExistence type="predicted"/>
<evidence type="ECO:0000313" key="3">
    <source>
        <dbReference type="Proteomes" id="UP001569153"/>
    </source>
</evidence>
<keyword evidence="1" id="KW-0732">Signal</keyword>
<organism evidence="2 3">
    <name type="scientific">Vibrio cortegadensis</name>
    <dbReference type="NCBI Taxonomy" id="1328770"/>
    <lineage>
        <taxon>Bacteria</taxon>
        <taxon>Pseudomonadati</taxon>
        <taxon>Pseudomonadota</taxon>
        <taxon>Gammaproteobacteria</taxon>
        <taxon>Vibrionales</taxon>
        <taxon>Vibrionaceae</taxon>
        <taxon>Vibrio</taxon>
    </lineage>
</organism>
<dbReference type="RefSeq" id="WP_113795482.1">
    <property type="nucleotide sequence ID" value="NZ_AP025472.1"/>
</dbReference>
<dbReference type="EMBL" id="JBGOOT010000015">
    <property type="protein sequence ID" value="MEZ8196420.1"/>
    <property type="molecule type" value="Genomic_DNA"/>
</dbReference>
<feature type="signal peptide" evidence="1">
    <location>
        <begin position="1"/>
        <end position="21"/>
    </location>
</feature>
<dbReference type="Pfam" id="PF11075">
    <property type="entry name" value="DUF2780"/>
    <property type="match status" value="1"/>
</dbReference>